<feature type="compositionally biased region" description="Polar residues" evidence="1">
    <location>
        <begin position="206"/>
        <end position="215"/>
    </location>
</feature>
<dbReference type="InterPro" id="IPR013769">
    <property type="entry name" value="Band3_cytoplasmic_dom"/>
</dbReference>
<feature type="compositionally biased region" description="Acidic residues" evidence="1">
    <location>
        <begin position="103"/>
        <end position="113"/>
    </location>
</feature>
<evidence type="ECO:0000256" key="1">
    <source>
        <dbReference type="SAM" id="MobiDB-lite"/>
    </source>
</evidence>
<reference evidence="3 4" key="1">
    <citation type="submission" date="2019-06" db="EMBL/GenBank/DDBJ databases">
        <title>A chromosome-scale genome assembly of the European perch, Perca fluviatilis.</title>
        <authorList>
            <person name="Roques C."/>
            <person name="Zahm M."/>
            <person name="Cabau C."/>
            <person name="Klopp C."/>
            <person name="Bouchez O."/>
            <person name="Donnadieu C."/>
            <person name="Kuhl H."/>
            <person name="Gislard M."/>
            <person name="Guendouz S."/>
            <person name="Journot L."/>
            <person name="Haffray P."/>
            <person name="Bestin A."/>
            <person name="Morvezen R."/>
            <person name="Feron R."/>
            <person name="Wen M."/>
            <person name="Jouanno E."/>
            <person name="Herpin A."/>
            <person name="Schartl M."/>
            <person name="Postlethwait J."/>
            <person name="Schaerlinger B."/>
            <person name="Chardard D."/>
            <person name="Lecocq T."/>
            <person name="Poncet C."/>
            <person name="Jaffrelo L."/>
            <person name="Lampietro C."/>
            <person name="Guiguen Y."/>
        </authorList>
    </citation>
    <scope>NUCLEOTIDE SEQUENCE [LARGE SCALE GENOMIC DNA]</scope>
    <source>
        <tissue evidence="3">Blood</tissue>
    </source>
</reference>
<dbReference type="Pfam" id="PF07565">
    <property type="entry name" value="Band_3_cyto"/>
    <property type="match status" value="1"/>
</dbReference>
<dbReference type="GO" id="GO:0016324">
    <property type="term" value="C:apical plasma membrane"/>
    <property type="evidence" value="ECO:0007669"/>
    <property type="project" value="TreeGrafter"/>
</dbReference>
<dbReference type="InterPro" id="IPR003020">
    <property type="entry name" value="HCO3_transpt_euk"/>
</dbReference>
<dbReference type="PANTHER" id="PTHR11453">
    <property type="entry name" value="ANION EXCHANGE PROTEIN"/>
    <property type="match status" value="1"/>
</dbReference>
<gene>
    <name evidence="3" type="ORF">PFLUV_G00127910</name>
</gene>
<feature type="compositionally biased region" description="Basic and acidic residues" evidence="1">
    <location>
        <begin position="195"/>
        <end position="205"/>
    </location>
</feature>
<dbReference type="GO" id="GO:0005452">
    <property type="term" value="F:solute:inorganic anion antiporter activity"/>
    <property type="evidence" value="ECO:0007669"/>
    <property type="project" value="InterPro"/>
</dbReference>
<feature type="region of interest" description="Disordered" evidence="1">
    <location>
        <begin position="170"/>
        <end position="215"/>
    </location>
</feature>
<name>A0A6A5E3S2_PERFL</name>
<feature type="compositionally biased region" description="Polar residues" evidence="1">
    <location>
        <begin position="185"/>
        <end position="194"/>
    </location>
</feature>
<dbReference type="Proteomes" id="UP000465112">
    <property type="component" value="Chromosome 11"/>
</dbReference>
<protein>
    <recommendedName>
        <fullName evidence="2">Band 3 cytoplasmic domain-containing protein</fullName>
    </recommendedName>
</protein>
<feature type="compositionally biased region" description="Polar residues" evidence="1">
    <location>
        <begin position="115"/>
        <end position="128"/>
    </location>
</feature>
<accession>A0A6A5E3S2</accession>
<dbReference type="AlphaFoldDB" id="A0A6A5E3S2"/>
<dbReference type="EMBL" id="VHII01000011">
    <property type="protein sequence ID" value="KAF1383111.1"/>
    <property type="molecule type" value="Genomic_DNA"/>
</dbReference>
<evidence type="ECO:0000313" key="3">
    <source>
        <dbReference type="EMBL" id="KAF1383111.1"/>
    </source>
</evidence>
<keyword evidence="4" id="KW-1185">Reference proteome</keyword>
<evidence type="ECO:0000313" key="4">
    <source>
        <dbReference type="Proteomes" id="UP000465112"/>
    </source>
</evidence>
<feature type="region of interest" description="Disordered" evidence="1">
    <location>
        <begin position="57"/>
        <end position="130"/>
    </location>
</feature>
<feature type="non-terminal residue" evidence="3">
    <location>
        <position position="340"/>
    </location>
</feature>
<feature type="region of interest" description="Disordered" evidence="1">
    <location>
        <begin position="1"/>
        <end position="28"/>
    </location>
</feature>
<dbReference type="GO" id="GO:0008509">
    <property type="term" value="F:monoatomic anion transmembrane transporter activity"/>
    <property type="evidence" value="ECO:0007669"/>
    <property type="project" value="InterPro"/>
</dbReference>
<dbReference type="SUPFAM" id="SSF55804">
    <property type="entry name" value="Phoshotransferase/anion transport protein"/>
    <property type="match status" value="1"/>
</dbReference>
<organism evidence="3 4">
    <name type="scientific">Perca fluviatilis</name>
    <name type="common">European perch</name>
    <dbReference type="NCBI Taxonomy" id="8168"/>
    <lineage>
        <taxon>Eukaryota</taxon>
        <taxon>Metazoa</taxon>
        <taxon>Chordata</taxon>
        <taxon>Craniata</taxon>
        <taxon>Vertebrata</taxon>
        <taxon>Euteleostomi</taxon>
        <taxon>Actinopterygii</taxon>
        <taxon>Neopterygii</taxon>
        <taxon>Teleostei</taxon>
        <taxon>Neoteleostei</taxon>
        <taxon>Acanthomorphata</taxon>
        <taxon>Eupercaria</taxon>
        <taxon>Perciformes</taxon>
        <taxon>Percoidei</taxon>
        <taxon>Percidae</taxon>
        <taxon>Percinae</taxon>
        <taxon>Perca</taxon>
    </lineage>
</organism>
<sequence>MLKSPSSRRGRSDEEEEEEEDLNKAFDVQGFQQILRPAARSPPEKLRVYDEQDFEDHRHFSLQVHHPLSKPPADSRRKRTNEGRKEGRRGAAPNGAAATIEEGREDEDGEDEAFTPNTAASRPRQSTAPRAAIRYTEGAADEAETLMSVDLDGIKSHRLDDVPAVRRHLVRRSSRGPIVHATKEPISSRTPSHSQPDRTPHESLRESQVNSGSSVSQFGSDFRMVGLDLKTCQRKVFVELNELVIDRNQELQWRETARWIKFEEEVEEETERWGKPHVASLSFRSLLELRKTISHGAVLLDLKQKTLPGIALQVVEQMVISDQISAEDRDNVFRALLLRH</sequence>
<dbReference type="Gene3D" id="3.40.930.10">
    <property type="entry name" value="Mannitol-specific EII, Chain A"/>
    <property type="match status" value="1"/>
</dbReference>
<proteinExistence type="predicted"/>
<dbReference type="GO" id="GO:0015701">
    <property type="term" value="P:bicarbonate transport"/>
    <property type="evidence" value="ECO:0007669"/>
    <property type="project" value="TreeGrafter"/>
</dbReference>
<evidence type="ECO:0000259" key="2">
    <source>
        <dbReference type="Pfam" id="PF07565"/>
    </source>
</evidence>
<feature type="domain" description="Band 3 cytoplasmic" evidence="2">
    <location>
        <begin position="235"/>
        <end position="340"/>
    </location>
</feature>
<dbReference type="InterPro" id="IPR016152">
    <property type="entry name" value="PTrfase/Anion_transptr"/>
</dbReference>
<dbReference type="GO" id="GO:0016323">
    <property type="term" value="C:basolateral plasma membrane"/>
    <property type="evidence" value="ECO:0007669"/>
    <property type="project" value="TreeGrafter"/>
</dbReference>
<dbReference type="PANTHER" id="PTHR11453:SF14">
    <property type="entry name" value="ANION EXCHANGE PROTEIN 2"/>
    <property type="match status" value="1"/>
</dbReference>
<dbReference type="GO" id="GO:0051453">
    <property type="term" value="P:regulation of intracellular pH"/>
    <property type="evidence" value="ECO:0007669"/>
    <property type="project" value="TreeGrafter"/>
</dbReference>
<feature type="compositionally biased region" description="Basic and acidic residues" evidence="1">
    <location>
        <begin position="80"/>
        <end position="89"/>
    </location>
</feature>
<comment type="caution">
    <text evidence="3">The sequence shown here is derived from an EMBL/GenBank/DDBJ whole genome shotgun (WGS) entry which is preliminary data.</text>
</comment>